<keyword evidence="1" id="KW-1133">Transmembrane helix</keyword>
<evidence type="ECO:0000313" key="3">
    <source>
        <dbReference type="Proteomes" id="UP000011728"/>
    </source>
</evidence>
<gene>
    <name evidence="2" type="ORF">Cspa_c23940</name>
</gene>
<feature type="transmembrane region" description="Helical" evidence="1">
    <location>
        <begin position="43"/>
        <end position="59"/>
    </location>
</feature>
<reference evidence="2 3" key="1">
    <citation type="submission" date="2013-02" db="EMBL/GenBank/DDBJ databases">
        <title>Genome sequence of Clostridium saccharoperbutylacetonicum N1-4(HMT).</title>
        <authorList>
            <person name="Poehlein A."/>
            <person name="Daniel R."/>
        </authorList>
    </citation>
    <scope>NUCLEOTIDE SEQUENCE [LARGE SCALE GENOMIC DNA]</scope>
    <source>
        <strain evidence="3">N1-4(HMT)</strain>
    </source>
</reference>
<evidence type="ECO:0000256" key="1">
    <source>
        <dbReference type="SAM" id="Phobius"/>
    </source>
</evidence>
<name>M1ME16_9CLOT</name>
<sequence>MVVKSIFEEVDYPSDKKSLEHIIKEYDKRLEYKIGLPISKKPNYLFHIFSIINLFYIIKCSSISIFIRLLYMMPLFLSVIYSIILFNKVKKDNYNDEKLFYKLINFDIIHIFIYIYSGIFMYETVVFRKWTSQEYLMSFMILIILATLSSIIARIEAPKRFLNNYKNNKRELFTAYSAIIPIVQVLVGVTYFNRPYYLLLIASSIFVVVISGVMTYILFIYNQYDKIQELKKEINYIPNHKRR</sequence>
<dbReference type="eggNOG" id="ENOG503270Y">
    <property type="taxonomic scope" value="Bacteria"/>
</dbReference>
<keyword evidence="1" id="KW-0472">Membrane</keyword>
<organism evidence="2 3">
    <name type="scientific">Clostridium saccharoperbutylacetonicum N1-4(HMT)</name>
    <dbReference type="NCBI Taxonomy" id="931276"/>
    <lineage>
        <taxon>Bacteria</taxon>
        <taxon>Bacillati</taxon>
        <taxon>Bacillota</taxon>
        <taxon>Clostridia</taxon>
        <taxon>Eubacteriales</taxon>
        <taxon>Clostridiaceae</taxon>
        <taxon>Clostridium</taxon>
    </lineage>
</organism>
<dbReference type="HOGENOM" id="CLU_1145644_0_0_9"/>
<dbReference type="KEGG" id="csr:Cspa_c23940"/>
<keyword evidence="1" id="KW-0812">Transmembrane</keyword>
<feature type="transmembrane region" description="Helical" evidence="1">
    <location>
        <begin position="134"/>
        <end position="153"/>
    </location>
</feature>
<feature type="transmembrane region" description="Helical" evidence="1">
    <location>
        <begin position="198"/>
        <end position="221"/>
    </location>
</feature>
<feature type="transmembrane region" description="Helical" evidence="1">
    <location>
        <begin position="173"/>
        <end position="192"/>
    </location>
</feature>
<dbReference type="PATRIC" id="fig|931276.5.peg.2398"/>
<dbReference type="EMBL" id="CP004121">
    <property type="protein sequence ID" value="AGF56159.1"/>
    <property type="molecule type" value="Genomic_DNA"/>
</dbReference>
<dbReference type="Proteomes" id="UP000011728">
    <property type="component" value="Chromosome"/>
</dbReference>
<protein>
    <submittedName>
        <fullName evidence="2">Uncharacterized protein</fullName>
    </submittedName>
</protein>
<proteinExistence type="predicted"/>
<evidence type="ECO:0000313" key="2">
    <source>
        <dbReference type="EMBL" id="AGF56159.1"/>
    </source>
</evidence>
<dbReference type="OrthoDB" id="9973306at2"/>
<keyword evidence="3" id="KW-1185">Reference proteome</keyword>
<dbReference type="AlphaFoldDB" id="M1ME16"/>
<accession>M1ME16</accession>
<feature type="transmembrane region" description="Helical" evidence="1">
    <location>
        <begin position="65"/>
        <end position="87"/>
    </location>
</feature>
<dbReference type="RefSeq" id="WP_015392478.1">
    <property type="nucleotide sequence ID" value="NC_020291.1"/>
</dbReference>
<feature type="transmembrane region" description="Helical" evidence="1">
    <location>
        <begin position="99"/>
        <end position="122"/>
    </location>
</feature>